<accession>A0A644V1Z5</accession>
<dbReference type="SMART" id="SM00886">
    <property type="entry name" value="Dabb"/>
    <property type="match status" value="1"/>
</dbReference>
<protein>
    <recommendedName>
        <fullName evidence="1">Stress-response A/B barrel domain-containing protein</fullName>
    </recommendedName>
</protein>
<proteinExistence type="predicted"/>
<name>A0A644V1Z5_9ZZZZ</name>
<dbReference type="PANTHER" id="PTHR37832:SF1">
    <property type="entry name" value="STRESS-RESPONSE A_B BARREL DOMAIN-CONTAINING PROTEIN"/>
    <property type="match status" value="1"/>
</dbReference>
<dbReference type="InterPro" id="IPR011008">
    <property type="entry name" value="Dimeric_a/b-barrel"/>
</dbReference>
<gene>
    <name evidence="2" type="ORF">SDC9_31324</name>
</gene>
<feature type="domain" description="Stress-response A/B barrel" evidence="1">
    <location>
        <begin position="2"/>
        <end position="99"/>
    </location>
</feature>
<organism evidence="2">
    <name type="scientific">bioreactor metagenome</name>
    <dbReference type="NCBI Taxonomy" id="1076179"/>
    <lineage>
        <taxon>unclassified sequences</taxon>
        <taxon>metagenomes</taxon>
        <taxon>ecological metagenomes</taxon>
    </lineage>
</organism>
<dbReference type="InterPro" id="IPR013097">
    <property type="entry name" value="Dabb"/>
</dbReference>
<dbReference type="PROSITE" id="PS51502">
    <property type="entry name" value="S_R_A_B_BARREL"/>
    <property type="match status" value="1"/>
</dbReference>
<reference evidence="2" key="1">
    <citation type="submission" date="2019-08" db="EMBL/GenBank/DDBJ databases">
        <authorList>
            <person name="Kucharzyk K."/>
            <person name="Murdoch R.W."/>
            <person name="Higgins S."/>
            <person name="Loffler F."/>
        </authorList>
    </citation>
    <scope>NUCLEOTIDE SEQUENCE</scope>
</reference>
<sequence>MIKHIVFFGIVDEAEGKNKAEIMQYIKKELENLINLIPQLRKIEVGLNHPEAPAGNFDLALYTEFDTMDDLDAYQVHPEHKRVAAYIGKVKTSRACVDYEV</sequence>
<dbReference type="Pfam" id="PF07876">
    <property type="entry name" value="Dabb"/>
    <property type="match status" value="1"/>
</dbReference>
<dbReference type="AlphaFoldDB" id="A0A644V1Z5"/>
<dbReference type="SUPFAM" id="SSF54909">
    <property type="entry name" value="Dimeric alpha+beta barrel"/>
    <property type="match status" value="1"/>
</dbReference>
<dbReference type="EMBL" id="VSSQ01000204">
    <property type="protein sequence ID" value="MPL85356.1"/>
    <property type="molecule type" value="Genomic_DNA"/>
</dbReference>
<evidence type="ECO:0000313" key="2">
    <source>
        <dbReference type="EMBL" id="MPL85356.1"/>
    </source>
</evidence>
<dbReference type="Gene3D" id="3.30.70.100">
    <property type="match status" value="1"/>
</dbReference>
<evidence type="ECO:0000259" key="1">
    <source>
        <dbReference type="PROSITE" id="PS51502"/>
    </source>
</evidence>
<comment type="caution">
    <text evidence="2">The sequence shown here is derived from an EMBL/GenBank/DDBJ whole genome shotgun (WGS) entry which is preliminary data.</text>
</comment>
<dbReference type="PANTHER" id="PTHR37832">
    <property type="entry name" value="BLL2683 PROTEIN"/>
    <property type="match status" value="1"/>
</dbReference>